<dbReference type="PANTHER" id="PTHR46093:SF18">
    <property type="entry name" value="FIBRONECTIN TYPE-III DOMAIN-CONTAINING PROTEIN"/>
    <property type="match status" value="1"/>
</dbReference>
<evidence type="ECO:0000256" key="2">
    <source>
        <dbReference type="ARBA" id="ARBA00022737"/>
    </source>
</evidence>
<dbReference type="Proteomes" id="UP000650833">
    <property type="component" value="Unassembled WGS sequence"/>
</dbReference>
<dbReference type="SUPFAM" id="SSF117281">
    <property type="entry name" value="Kelch motif"/>
    <property type="match status" value="1"/>
</dbReference>
<keyword evidence="2" id="KW-0677">Repeat</keyword>
<accession>A0A8H7REP2</accession>
<dbReference type="PANTHER" id="PTHR46093">
    <property type="entry name" value="ACYL-COA-BINDING DOMAIN-CONTAINING PROTEIN 5"/>
    <property type="match status" value="1"/>
</dbReference>
<keyword evidence="4" id="KW-0812">Transmembrane</keyword>
<sequence length="519" mass="56395">MVDAIDVSPRSATDCALLSNKIYCYGGSVMGDISNNDALIVLDMAKNKDTTSYQSLNSQWDSIPIAMNFGKRSVPQVASMPDGKRLLIYGGYNSDATTKLSSQTIAYNTETDVWESLPSFNDAGNGGDRQIYNGSSVLVPNLNGIGFYGGCEEHVQIGSDYTLSSGTKLSNLTFTNTDGIVNSYVGFYYFTFFDLNLNTWTIPQQYNAPLNEHAALTATYHPNSKKIIYMGGAHYDSSSSTLYTTDLNHSMIFDTTNGEWSKQNLTGPNYPKPLPDGDTILLYGGTANGRNATTDYCYILYIPNMTWSRQSLIAPLGTSSGPRYQHSAVLVNNTVFILFGTDKDANPTSDLLVLDVRNVSAIAFSSKYPLDSTTASNNGTSDSSSTTNSNDSGNKTSANYGNENHLSNGAVIGIAVGCSIVGIVGISILIFFIIRRKKGENQQITAHQQNNEGSSLNHNDVTAAKEPMMEVDWDKIEKIDPPHEFLSYDVIKPSNIDNTIFSPDVSLPVEKPDGSKSLK</sequence>
<comment type="caution">
    <text evidence="5">The sequence shown here is derived from an EMBL/GenBank/DDBJ whole genome shotgun (WGS) entry which is preliminary data.</text>
</comment>
<dbReference type="OrthoDB" id="2363417at2759"/>
<keyword evidence="4" id="KW-1133">Transmembrane helix</keyword>
<evidence type="ECO:0000256" key="4">
    <source>
        <dbReference type="SAM" id="Phobius"/>
    </source>
</evidence>
<reference evidence="5" key="1">
    <citation type="submission" date="2020-12" db="EMBL/GenBank/DDBJ databases">
        <title>Metabolic potential, ecology and presence of endohyphal bacteria is reflected in genomic diversity of Mucoromycotina.</title>
        <authorList>
            <person name="Muszewska A."/>
            <person name="Okrasinska A."/>
            <person name="Steczkiewicz K."/>
            <person name="Drgas O."/>
            <person name="Orlowska M."/>
            <person name="Perlinska-Lenart U."/>
            <person name="Aleksandrzak-Piekarczyk T."/>
            <person name="Szatraj K."/>
            <person name="Zielenkiewicz U."/>
            <person name="Pilsyk S."/>
            <person name="Malc E."/>
            <person name="Mieczkowski P."/>
            <person name="Kruszewska J.S."/>
            <person name="Biernat P."/>
            <person name="Pawlowska J."/>
        </authorList>
    </citation>
    <scope>NUCLEOTIDE SEQUENCE</scope>
    <source>
        <strain evidence="5">CBS 226.32</strain>
    </source>
</reference>
<evidence type="ECO:0000313" key="6">
    <source>
        <dbReference type="Proteomes" id="UP000650833"/>
    </source>
</evidence>
<feature type="region of interest" description="Disordered" evidence="3">
    <location>
        <begin position="372"/>
        <end position="398"/>
    </location>
</feature>
<organism evidence="5 6">
    <name type="scientific">Mucor plumbeus</name>
    <dbReference type="NCBI Taxonomy" id="97098"/>
    <lineage>
        <taxon>Eukaryota</taxon>
        <taxon>Fungi</taxon>
        <taxon>Fungi incertae sedis</taxon>
        <taxon>Mucoromycota</taxon>
        <taxon>Mucoromycotina</taxon>
        <taxon>Mucoromycetes</taxon>
        <taxon>Mucorales</taxon>
        <taxon>Mucorineae</taxon>
        <taxon>Mucoraceae</taxon>
        <taxon>Mucor</taxon>
    </lineage>
</organism>
<evidence type="ECO:0008006" key="7">
    <source>
        <dbReference type="Google" id="ProtNLM"/>
    </source>
</evidence>
<name>A0A8H7REP2_9FUNG</name>
<dbReference type="Pfam" id="PF01344">
    <property type="entry name" value="Kelch_1"/>
    <property type="match status" value="1"/>
</dbReference>
<dbReference type="InterPro" id="IPR015915">
    <property type="entry name" value="Kelch-typ_b-propeller"/>
</dbReference>
<keyword evidence="4" id="KW-0472">Membrane</keyword>
<feature type="compositionally biased region" description="Low complexity" evidence="3">
    <location>
        <begin position="372"/>
        <end position="397"/>
    </location>
</feature>
<keyword evidence="6" id="KW-1185">Reference proteome</keyword>
<dbReference type="AlphaFoldDB" id="A0A8H7REP2"/>
<evidence type="ECO:0000256" key="1">
    <source>
        <dbReference type="ARBA" id="ARBA00022441"/>
    </source>
</evidence>
<dbReference type="Gene3D" id="2.120.10.80">
    <property type="entry name" value="Kelch-type beta propeller"/>
    <property type="match status" value="2"/>
</dbReference>
<protein>
    <recommendedName>
        <fullName evidence="7">Galactose oxidase</fullName>
    </recommendedName>
</protein>
<feature type="transmembrane region" description="Helical" evidence="4">
    <location>
        <begin position="410"/>
        <end position="434"/>
    </location>
</feature>
<gene>
    <name evidence="5" type="ORF">INT46_007579</name>
</gene>
<keyword evidence="1" id="KW-0880">Kelch repeat</keyword>
<evidence type="ECO:0000256" key="3">
    <source>
        <dbReference type="SAM" id="MobiDB-lite"/>
    </source>
</evidence>
<dbReference type="EMBL" id="JAEPRC010000093">
    <property type="protein sequence ID" value="KAG2209584.1"/>
    <property type="molecule type" value="Genomic_DNA"/>
</dbReference>
<proteinExistence type="predicted"/>
<dbReference type="InterPro" id="IPR006652">
    <property type="entry name" value="Kelch_1"/>
</dbReference>
<evidence type="ECO:0000313" key="5">
    <source>
        <dbReference type="EMBL" id="KAG2209584.1"/>
    </source>
</evidence>